<dbReference type="EnsemblMetazoa" id="AATE000598-RA">
    <property type="protein sequence ID" value="AATE000598-PA.1"/>
    <property type="gene ID" value="AATE000598"/>
</dbReference>
<dbReference type="VEuPathDB" id="VectorBase:AATE000598"/>
<name>A0A182IJZ3_ANOAO</name>
<reference evidence="1" key="1">
    <citation type="submission" date="2022-08" db="UniProtKB">
        <authorList>
            <consortium name="EnsemblMetazoa"/>
        </authorList>
    </citation>
    <scope>IDENTIFICATION</scope>
    <source>
        <strain evidence="1">EBRO</strain>
    </source>
</reference>
<dbReference type="AlphaFoldDB" id="A0A182IJZ3"/>
<accession>A0A182IJZ3</accession>
<evidence type="ECO:0000313" key="1">
    <source>
        <dbReference type="EnsemblMetazoa" id="AATE000598-PA.1"/>
    </source>
</evidence>
<protein>
    <submittedName>
        <fullName evidence="1">Uncharacterized protein</fullName>
    </submittedName>
</protein>
<proteinExistence type="predicted"/>
<sequence length="194" mass="22082">MRLHHDSTLSPSERVDRPLTVAGVEWLKLAVRCVWLHANAKTTKRLPGSKNPGPCRVRRILFDHYTKARCPAISIQCGTTAYTMDGFQVKVEPKSDDAKAMQPADGSGGCRDTWDTRLRVRHGSQDNRSRRGRYWPLWFRCRLEPFDFTLDPRPVGGQIGEEMWRMIDVGGPRQQAADGAVYFAVMLQLVADQW</sequence>
<organism evidence="1">
    <name type="scientific">Anopheles atroparvus</name>
    <name type="common">European mosquito</name>
    <dbReference type="NCBI Taxonomy" id="41427"/>
    <lineage>
        <taxon>Eukaryota</taxon>
        <taxon>Metazoa</taxon>
        <taxon>Ecdysozoa</taxon>
        <taxon>Arthropoda</taxon>
        <taxon>Hexapoda</taxon>
        <taxon>Insecta</taxon>
        <taxon>Pterygota</taxon>
        <taxon>Neoptera</taxon>
        <taxon>Endopterygota</taxon>
        <taxon>Diptera</taxon>
        <taxon>Nematocera</taxon>
        <taxon>Culicoidea</taxon>
        <taxon>Culicidae</taxon>
        <taxon>Anophelinae</taxon>
        <taxon>Anopheles</taxon>
    </lineage>
</organism>